<dbReference type="AlphaFoldDB" id="A0A9P4LNU2"/>
<comment type="similarity">
    <text evidence="1">Belongs to the bleomycin resistance protein family.</text>
</comment>
<evidence type="ECO:0000313" key="6">
    <source>
        <dbReference type="Proteomes" id="UP000799777"/>
    </source>
</evidence>
<keyword evidence="6" id="KW-1185">Reference proteome</keyword>
<dbReference type="InterPro" id="IPR029068">
    <property type="entry name" value="Glyas_Bleomycin-R_OHBP_Dase"/>
</dbReference>
<feature type="domain" description="VOC" evidence="4">
    <location>
        <begin position="4"/>
        <end position="120"/>
    </location>
</feature>
<dbReference type="Proteomes" id="UP000799777">
    <property type="component" value="Unassembled WGS sequence"/>
</dbReference>
<dbReference type="Pfam" id="PF19581">
    <property type="entry name" value="Glyoxalase_7"/>
    <property type="match status" value="1"/>
</dbReference>
<keyword evidence="5" id="KW-0223">Dioxygenase</keyword>
<dbReference type="GO" id="GO:0051213">
    <property type="term" value="F:dioxygenase activity"/>
    <property type="evidence" value="ECO:0007669"/>
    <property type="project" value="UniProtKB-KW"/>
</dbReference>
<dbReference type="InterPro" id="IPR000335">
    <property type="entry name" value="Bleomycin-R"/>
</dbReference>
<evidence type="ECO:0000313" key="5">
    <source>
        <dbReference type="EMBL" id="KAF2034261.1"/>
    </source>
</evidence>
<keyword evidence="3" id="KW-0046">Antibiotic resistance</keyword>
<name>A0A9P4LNU2_9PLEO</name>
<evidence type="ECO:0000259" key="4">
    <source>
        <dbReference type="PROSITE" id="PS51819"/>
    </source>
</evidence>
<dbReference type="GO" id="GO:0046677">
    <property type="term" value="P:response to antibiotic"/>
    <property type="evidence" value="ECO:0007669"/>
    <property type="project" value="UniProtKB-KW"/>
</dbReference>
<organism evidence="5 6">
    <name type="scientific">Setomelanomma holmii</name>
    <dbReference type="NCBI Taxonomy" id="210430"/>
    <lineage>
        <taxon>Eukaryota</taxon>
        <taxon>Fungi</taxon>
        <taxon>Dikarya</taxon>
        <taxon>Ascomycota</taxon>
        <taxon>Pezizomycotina</taxon>
        <taxon>Dothideomycetes</taxon>
        <taxon>Pleosporomycetidae</taxon>
        <taxon>Pleosporales</taxon>
        <taxon>Pleosporineae</taxon>
        <taxon>Phaeosphaeriaceae</taxon>
        <taxon>Setomelanomma</taxon>
    </lineage>
</organism>
<dbReference type="OrthoDB" id="4235865at2759"/>
<dbReference type="SUPFAM" id="SSF54593">
    <property type="entry name" value="Glyoxalase/Bleomycin resistance protein/Dihydroxybiphenyl dioxygenase"/>
    <property type="match status" value="1"/>
</dbReference>
<protein>
    <recommendedName>
        <fullName evidence="2">Bleomycin resistance protein</fullName>
    </recommendedName>
</protein>
<reference evidence="5" key="1">
    <citation type="journal article" date="2020" name="Stud. Mycol.">
        <title>101 Dothideomycetes genomes: a test case for predicting lifestyles and emergence of pathogens.</title>
        <authorList>
            <person name="Haridas S."/>
            <person name="Albert R."/>
            <person name="Binder M."/>
            <person name="Bloem J."/>
            <person name="Labutti K."/>
            <person name="Salamov A."/>
            <person name="Andreopoulos B."/>
            <person name="Baker S."/>
            <person name="Barry K."/>
            <person name="Bills G."/>
            <person name="Bluhm B."/>
            <person name="Cannon C."/>
            <person name="Castanera R."/>
            <person name="Culley D."/>
            <person name="Daum C."/>
            <person name="Ezra D."/>
            <person name="Gonzalez J."/>
            <person name="Henrissat B."/>
            <person name="Kuo A."/>
            <person name="Liang C."/>
            <person name="Lipzen A."/>
            <person name="Lutzoni F."/>
            <person name="Magnuson J."/>
            <person name="Mondo S."/>
            <person name="Nolan M."/>
            <person name="Ohm R."/>
            <person name="Pangilinan J."/>
            <person name="Park H.-J."/>
            <person name="Ramirez L."/>
            <person name="Alfaro M."/>
            <person name="Sun H."/>
            <person name="Tritt A."/>
            <person name="Yoshinaga Y."/>
            <person name="Zwiers L.-H."/>
            <person name="Turgeon B."/>
            <person name="Goodwin S."/>
            <person name="Spatafora J."/>
            <person name="Crous P."/>
            <person name="Grigoriev I."/>
        </authorList>
    </citation>
    <scope>NUCLEOTIDE SEQUENCE</scope>
    <source>
        <strain evidence="5">CBS 110217</strain>
    </source>
</reference>
<evidence type="ECO:0000256" key="3">
    <source>
        <dbReference type="ARBA" id="ARBA00023251"/>
    </source>
</evidence>
<comment type="caution">
    <text evidence="5">The sequence shown here is derived from an EMBL/GenBank/DDBJ whole genome shotgun (WGS) entry which is preliminary data.</text>
</comment>
<dbReference type="PROSITE" id="PS51819">
    <property type="entry name" value="VOC"/>
    <property type="match status" value="1"/>
</dbReference>
<evidence type="ECO:0000256" key="1">
    <source>
        <dbReference type="ARBA" id="ARBA00011051"/>
    </source>
</evidence>
<evidence type="ECO:0000256" key="2">
    <source>
        <dbReference type="ARBA" id="ARBA00021572"/>
    </source>
</evidence>
<dbReference type="InterPro" id="IPR037523">
    <property type="entry name" value="VOC_core"/>
</dbReference>
<dbReference type="EMBL" id="ML978162">
    <property type="protein sequence ID" value="KAF2034261.1"/>
    <property type="molecule type" value="Genomic_DNA"/>
</dbReference>
<keyword evidence="5" id="KW-0560">Oxidoreductase</keyword>
<sequence>MAIEFHSVVPILRIFDIHKADEFYLNYLGFTIDWDHKSEGPLYRQISRDGLVLHLSEHHGDGSPGIHVRVPMKGLAAYHAELGAKEYKYLRPGVEEGPAPGSEEMAVFDPFGNRITFCQGKE</sequence>
<accession>A0A9P4LNU2</accession>
<dbReference type="Gene3D" id="3.10.180.10">
    <property type="entry name" value="2,3-Dihydroxybiphenyl 1,2-Dioxygenase, domain 1"/>
    <property type="match status" value="1"/>
</dbReference>
<gene>
    <name evidence="5" type="ORF">EK21DRAFT_97698</name>
</gene>
<proteinExistence type="inferred from homology"/>